<dbReference type="InterPro" id="IPR036736">
    <property type="entry name" value="ACP-like_sf"/>
</dbReference>
<dbReference type="Gene3D" id="1.10.1200.10">
    <property type="entry name" value="ACP-like"/>
    <property type="match status" value="1"/>
</dbReference>
<keyword evidence="3" id="KW-1185">Reference proteome</keyword>
<name>A0A7X0I9M2_9ACTN</name>
<protein>
    <submittedName>
        <fullName evidence="2">Acyl carrier protein</fullName>
    </submittedName>
</protein>
<evidence type="ECO:0000259" key="1">
    <source>
        <dbReference type="Pfam" id="PF00550"/>
    </source>
</evidence>
<organism evidence="2 3">
    <name type="scientific">Sphaerisporangium rubeum</name>
    <dbReference type="NCBI Taxonomy" id="321317"/>
    <lineage>
        <taxon>Bacteria</taxon>
        <taxon>Bacillati</taxon>
        <taxon>Actinomycetota</taxon>
        <taxon>Actinomycetes</taxon>
        <taxon>Streptosporangiales</taxon>
        <taxon>Streptosporangiaceae</taxon>
        <taxon>Sphaerisporangium</taxon>
    </lineage>
</organism>
<accession>A0A7X0I9M2</accession>
<comment type="caution">
    <text evidence="2">The sequence shown here is derived from an EMBL/GenBank/DDBJ whole genome shotgun (WGS) entry which is preliminary data.</text>
</comment>
<dbReference type="AlphaFoldDB" id="A0A7X0I9M2"/>
<dbReference type="InterPro" id="IPR009081">
    <property type="entry name" value="PP-bd_ACP"/>
</dbReference>
<proteinExistence type="predicted"/>
<gene>
    <name evidence="2" type="ORF">BJ992_000441</name>
</gene>
<dbReference type="Pfam" id="PF00550">
    <property type="entry name" value="PP-binding"/>
    <property type="match status" value="1"/>
</dbReference>
<dbReference type="EMBL" id="JACHIU010000001">
    <property type="protein sequence ID" value="MBB6471010.1"/>
    <property type="molecule type" value="Genomic_DNA"/>
</dbReference>
<reference evidence="2 3" key="1">
    <citation type="submission" date="2020-08" db="EMBL/GenBank/DDBJ databases">
        <title>Sequencing the genomes of 1000 actinobacteria strains.</title>
        <authorList>
            <person name="Klenk H.-P."/>
        </authorList>
    </citation>
    <scope>NUCLEOTIDE SEQUENCE [LARGE SCALE GENOMIC DNA]</scope>
    <source>
        <strain evidence="2 3">DSM 44936</strain>
    </source>
</reference>
<dbReference type="Proteomes" id="UP000555564">
    <property type="component" value="Unassembled WGS sequence"/>
</dbReference>
<evidence type="ECO:0000313" key="3">
    <source>
        <dbReference type="Proteomes" id="UP000555564"/>
    </source>
</evidence>
<sequence>MPVTDREKINAAITGYVSVQFLDDTELSELDQETPLLEWGVLNSMNTSTLLAYIRQEFGVIVPPAHITWRHLQNLRAITDMVHELSTQAEHSSRA</sequence>
<feature type="domain" description="Carrier" evidence="1">
    <location>
        <begin position="26"/>
        <end position="80"/>
    </location>
</feature>
<evidence type="ECO:0000313" key="2">
    <source>
        <dbReference type="EMBL" id="MBB6471010.1"/>
    </source>
</evidence>
<dbReference type="SUPFAM" id="SSF47336">
    <property type="entry name" value="ACP-like"/>
    <property type="match status" value="1"/>
</dbReference>
<dbReference type="RefSeq" id="WP_184978283.1">
    <property type="nucleotide sequence ID" value="NZ_BAAALO010000060.1"/>
</dbReference>